<dbReference type="PROSITE" id="PS50878">
    <property type="entry name" value="RT_POL"/>
    <property type="match status" value="1"/>
</dbReference>
<keyword evidence="3" id="KW-1185">Reference proteome</keyword>
<organism evidence="2 3">
    <name type="scientific">Coemansia biformis</name>
    <dbReference type="NCBI Taxonomy" id="1286918"/>
    <lineage>
        <taxon>Eukaryota</taxon>
        <taxon>Fungi</taxon>
        <taxon>Fungi incertae sedis</taxon>
        <taxon>Zoopagomycota</taxon>
        <taxon>Kickxellomycotina</taxon>
        <taxon>Kickxellomycetes</taxon>
        <taxon>Kickxellales</taxon>
        <taxon>Kickxellaceae</taxon>
        <taxon>Coemansia</taxon>
    </lineage>
</organism>
<proteinExistence type="predicted"/>
<dbReference type="AlphaFoldDB" id="A0A9W8CWT6"/>
<dbReference type="InterPro" id="IPR000477">
    <property type="entry name" value="RT_dom"/>
</dbReference>
<dbReference type="Pfam" id="PF00078">
    <property type="entry name" value="RVT_1"/>
    <property type="match status" value="1"/>
</dbReference>
<dbReference type="InterPro" id="IPR043502">
    <property type="entry name" value="DNA/RNA_pol_sf"/>
</dbReference>
<protein>
    <recommendedName>
        <fullName evidence="1">Reverse transcriptase domain-containing protein</fullName>
    </recommendedName>
</protein>
<evidence type="ECO:0000259" key="1">
    <source>
        <dbReference type="PROSITE" id="PS50878"/>
    </source>
</evidence>
<dbReference type="OrthoDB" id="7695642at2759"/>
<gene>
    <name evidence="2" type="ORF">LPJ61_002849</name>
</gene>
<name>A0A9W8CWT6_9FUNG</name>
<dbReference type="EMBL" id="JANBOI010000409">
    <property type="protein sequence ID" value="KAJ1730770.1"/>
    <property type="molecule type" value="Genomic_DNA"/>
</dbReference>
<dbReference type="Proteomes" id="UP001143981">
    <property type="component" value="Unassembled WGS sequence"/>
</dbReference>
<evidence type="ECO:0000313" key="2">
    <source>
        <dbReference type="EMBL" id="KAJ1730770.1"/>
    </source>
</evidence>
<feature type="domain" description="Reverse transcriptase" evidence="1">
    <location>
        <begin position="1"/>
        <end position="135"/>
    </location>
</feature>
<evidence type="ECO:0000313" key="3">
    <source>
        <dbReference type="Proteomes" id="UP001143981"/>
    </source>
</evidence>
<accession>A0A9W8CWT6</accession>
<comment type="caution">
    <text evidence="2">The sequence shown here is derived from an EMBL/GenBank/DDBJ whole genome shotgun (WGS) entry which is preliminary data.</text>
</comment>
<sequence>MDRQMYVCMAFGQLVLFMQWCGLVQGDLLSLLAWLLVYDTMLTVTNRWFVMHMLEDGIRQADGQVGGLCISAVVMADDLLLMVHSQRGLQEAADFMAGWFAMVGVRVNPTKTEHISYSSWAGPDEPALTWIDAIGDWTEITQWPATSVPVHILGQRLIADRMVEQMVTNTQEFAEEMVDSLS</sequence>
<dbReference type="SUPFAM" id="SSF56672">
    <property type="entry name" value="DNA/RNA polymerases"/>
    <property type="match status" value="1"/>
</dbReference>
<reference evidence="2" key="1">
    <citation type="submission" date="2022-07" db="EMBL/GenBank/DDBJ databases">
        <title>Phylogenomic reconstructions and comparative analyses of Kickxellomycotina fungi.</title>
        <authorList>
            <person name="Reynolds N.K."/>
            <person name="Stajich J.E."/>
            <person name="Barry K."/>
            <person name="Grigoriev I.V."/>
            <person name="Crous P."/>
            <person name="Smith M.E."/>
        </authorList>
    </citation>
    <scope>NUCLEOTIDE SEQUENCE</scope>
    <source>
        <strain evidence="2">BCRC 34381</strain>
    </source>
</reference>